<evidence type="ECO:0000256" key="5">
    <source>
        <dbReference type="ARBA" id="ARBA00023136"/>
    </source>
</evidence>
<evidence type="ECO:0000256" key="2">
    <source>
        <dbReference type="ARBA" id="ARBA00006824"/>
    </source>
</evidence>
<accession>A0A7S3B9Z7</accession>
<evidence type="ECO:0000256" key="4">
    <source>
        <dbReference type="ARBA" id="ARBA00022989"/>
    </source>
</evidence>
<name>A0A7S3B9Z7_9EUKA</name>
<keyword evidence="3" id="KW-0812">Transmembrane</keyword>
<dbReference type="Pfam" id="PF04117">
    <property type="entry name" value="Mpv17_PMP22"/>
    <property type="match status" value="1"/>
</dbReference>
<dbReference type="EMBL" id="HBHX01047911">
    <property type="protein sequence ID" value="CAE0127299.1"/>
    <property type="molecule type" value="Transcribed_RNA"/>
</dbReference>
<protein>
    <submittedName>
        <fullName evidence="7">Uncharacterized protein</fullName>
    </submittedName>
</protein>
<reference evidence="7" key="1">
    <citation type="submission" date="2021-01" db="EMBL/GenBank/DDBJ databases">
        <authorList>
            <person name="Corre E."/>
            <person name="Pelletier E."/>
            <person name="Niang G."/>
            <person name="Scheremetjew M."/>
            <person name="Finn R."/>
            <person name="Kale V."/>
            <person name="Holt S."/>
            <person name="Cochrane G."/>
            <person name="Meng A."/>
            <person name="Brown T."/>
            <person name="Cohen L."/>
        </authorList>
    </citation>
    <scope>NUCLEOTIDE SEQUENCE</scope>
    <source>
        <strain evidence="7">CCMP281</strain>
    </source>
</reference>
<dbReference type="GO" id="GO:0016020">
    <property type="term" value="C:membrane"/>
    <property type="evidence" value="ECO:0007669"/>
    <property type="project" value="UniProtKB-SubCell"/>
</dbReference>
<evidence type="ECO:0000256" key="3">
    <source>
        <dbReference type="ARBA" id="ARBA00022692"/>
    </source>
</evidence>
<gene>
    <name evidence="7" type="ORF">HERI1096_LOCUS26538</name>
</gene>
<comment type="similarity">
    <text evidence="2 6">Belongs to the peroxisomal membrane protein PXMP2/4 family.</text>
</comment>
<keyword evidence="5" id="KW-0472">Membrane</keyword>
<sequence length="293" mass="32044">MAVLLVPFSTSALIMSPRPTMRPHSTCSSSLQRVARAPDSTMTFDFASSYLNAMQDHYYPTTCLQALVLVSIGDVLAQYIEPSHANSTTYSLDWRRTLRTGMLGIVIGGLGDAMWLRYLEEPGLSDPILRAVDSYSMVHEFTLDPDSLLVVLKAFLDAFVWAPIANTLYLVLTPLSEGVDLASVSESLSENFLPVMQSELSVCLPYNLLAFAFVPPFLRPFATGLFSMFFSTYLSWITHLEPKPLLSEAAAAGTNKELAMAAMTRDAREVMAAIERIDAESEAVPALGAINVA</sequence>
<dbReference type="InterPro" id="IPR007248">
    <property type="entry name" value="Mpv17_PMP22"/>
</dbReference>
<evidence type="ECO:0000313" key="7">
    <source>
        <dbReference type="EMBL" id="CAE0127299.1"/>
    </source>
</evidence>
<keyword evidence="4" id="KW-1133">Transmembrane helix</keyword>
<comment type="subcellular location">
    <subcellularLocation>
        <location evidence="1">Membrane</location>
        <topology evidence="1">Multi-pass membrane protein</topology>
    </subcellularLocation>
</comment>
<proteinExistence type="inferred from homology"/>
<organism evidence="7">
    <name type="scientific">Haptolina ericina</name>
    <dbReference type="NCBI Taxonomy" id="156174"/>
    <lineage>
        <taxon>Eukaryota</taxon>
        <taxon>Haptista</taxon>
        <taxon>Haptophyta</taxon>
        <taxon>Prymnesiophyceae</taxon>
        <taxon>Prymnesiales</taxon>
        <taxon>Prymnesiaceae</taxon>
        <taxon>Haptolina</taxon>
    </lineage>
</organism>
<evidence type="ECO:0000256" key="6">
    <source>
        <dbReference type="RuleBase" id="RU363053"/>
    </source>
</evidence>
<dbReference type="PANTHER" id="PTHR11266">
    <property type="entry name" value="PEROXISOMAL MEMBRANE PROTEIN 2, PXMP2 MPV17"/>
    <property type="match status" value="1"/>
</dbReference>
<dbReference type="GO" id="GO:0005737">
    <property type="term" value="C:cytoplasm"/>
    <property type="evidence" value="ECO:0007669"/>
    <property type="project" value="TreeGrafter"/>
</dbReference>
<dbReference type="AlphaFoldDB" id="A0A7S3B9Z7"/>
<evidence type="ECO:0000256" key="1">
    <source>
        <dbReference type="ARBA" id="ARBA00004141"/>
    </source>
</evidence>